<dbReference type="SUPFAM" id="SSF57667">
    <property type="entry name" value="beta-beta-alpha zinc fingers"/>
    <property type="match status" value="2"/>
</dbReference>
<dbReference type="Gene3D" id="3.30.160.60">
    <property type="entry name" value="Classic Zinc Finger"/>
    <property type="match status" value="2"/>
</dbReference>
<dbReference type="RefSeq" id="XP_040766288.1">
    <property type="nucleotide sequence ID" value="XM_040902369.1"/>
</dbReference>
<feature type="domain" description="C2H2-type" evidence="11">
    <location>
        <begin position="128"/>
        <end position="157"/>
    </location>
</feature>
<keyword evidence="13" id="KW-1185">Reference proteome</keyword>
<keyword evidence="4" id="KW-0677">Repeat</keyword>
<dbReference type="SMART" id="SM00355">
    <property type="entry name" value="ZnF_C2H2"/>
    <property type="match status" value="3"/>
</dbReference>
<dbReference type="GO" id="GO:0045944">
    <property type="term" value="P:positive regulation of transcription by RNA polymerase II"/>
    <property type="evidence" value="ECO:0007669"/>
    <property type="project" value="TreeGrafter"/>
</dbReference>
<feature type="domain" description="C2H2-type" evidence="11">
    <location>
        <begin position="92"/>
        <end position="122"/>
    </location>
</feature>
<dbReference type="EMBL" id="KV427614">
    <property type="protein sequence ID" value="KZT08548.1"/>
    <property type="molecule type" value="Genomic_DNA"/>
</dbReference>
<feature type="compositionally biased region" description="Pro residues" evidence="10">
    <location>
        <begin position="45"/>
        <end position="60"/>
    </location>
</feature>
<protein>
    <recommendedName>
        <fullName evidence="11">C2H2-type domain-containing protein</fullName>
    </recommendedName>
</protein>
<evidence type="ECO:0000313" key="13">
    <source>
        <dbReference type="Proteomes" id="UP000076871"/>
    </source>
</evidence>
<dbReference type="Proteomes" id="UP000076871">
    <property type="component" value="Unassembled WGS sequence"/>
</dbReference>
<evidence type="ECO:0000256" key="9">
    <source>
        <dbReference type="PROSITE-ProRule" id="PRU00042"/>
    </source>
</evidence>
<dbReference type="InterPro" id="IPR050806">
    <property type="entry name" value="pacC/RIM101"/>
</dbReference>
<reference evidence="12 13" key="1">
    <citation type="journal article" date="2016" name="Mol. Biol. Evol.">
        <title>Comparative Genomics of Early-Diverging Mushroom-Forming Fungi Provides Insights into the Origins of Lignocellulose Decay Capabilities.</title>
        <authorList>
            <person name="Nagy L.G."/>
            <person name="Riley R."/>
            <person name="Tritt A."/>
            <person name="Adam C."/>
            <person name="Daum C."/>
            <person name="Floudas D."/>
            <person name="Sun H."/>
            <person name="Yadav J.S."/>
            <person name="Pangilinan J."/>
            <person name="Larsson K.H."/>
            <person name="Matsuura K."/>
            <person name="Barry K."/>
            <person name="Labutti K."/>
            <person name="Kuo R."/>
            <person name="Ohm R.A."/>
            <person name="Bhattacharya S.S."/>
            <person name="Shirouzu T."/>
            <person name="Yoshinaga Y."/>
            <person name="Martin F.M."/>
            <person name="Grigoriev I.V."/>
            <person name="Hibbett D.S."/>
        </authorList>
    </citation>
    <scope>NUCLEOTIDE SEQUENCE [LARGE SCALE GENOMIC DNA]</scope>
    <source>
        <strain evidence="12 13">93-53</strain>
    </source>
</reference>
<evidence type="ECO:0000256" key="8">
    <source>
        <dbReference type="ARBA" id="ARBA00038089"/>
    </source>
</evidence>
<keyword evidence="7" id="KW-0539">Nucleus</keyword>
<evidence type="ECO:0000256" key="4">
    <source>
        <dbReference type="ARBA" id="ARBA00022737"/>
    </source>
</evidence>
<gene>
    <name evidence="12" type="ORF">LAESUDRAFT_41560</name>
</gene>
<feature type="compositionally biased region" description="Low complexity" evidence="10">
    <location>
        <begin position="739"/>
        <end position="748"/>
    </location>
</feature>
<keyword evidence="6" id="KW-0862">Zinc</keyword>
<keyword evidence="2" id="KW-0678">Repressor</keyword>
<feature type="compositionally biased region" description="Polar residues" evidence="10">
    <location>
        <begin position="424"/>
        <end position="439"/>
    </location>
</feature>
<name>A0A165F7M6_9APHY</name>
<organism evidence="12 13">
    <name type="scientific">Laetiporus sulphureus 93-53</name>
    <dbReference type="NCBI Taxonomy" id="1314785"/>
    <lineage>
        <taxon>Eukaryota</taxon>
        <taxon>Fungi</taxon>
        <taxon>Dikarya</taxon>
        <taxon>Basidiomycota</taxon>
        <taxon>Agaricomycotina</taxon>
        <taxon>Agaricomycetes</taxon>
        <taxon>Polyporales</taxon>
        <taxon>Laetiporus</taxon>
    </lineage>
</organism>
<feature type="compositionally biased region" description="Basic and acidic residues" evidence="10">
    <location>
        <begin position="205"/>
        <end position="222"/>
    </location>
</feature>
<evidence type="ECO:0000256" key="7">
    <source>
        <dbReference type="ARBA" id="ARBA00023242"/>
    </source>
</evidence>
<evidence type="ECO:0000256" key="6">
    <source>
        <dbReference type="ARBA" id="ARBA00022833"/>
    </source>
</evidence>
<dbReference type="GO" id="GO:0008270">
    <property type="term" value="F:zinc ion binding"/>
    <property type="evidence" value="ECO:0007669"/>
    <property type="project" value="UniProtKB-KW"/>
</dbReference>
<dbReference type="PANTHER" id="PTHR47257">
    <property type="entry name" value="PH-RESPONSE TRANSCRIPTION FACTOR PACC/RIM101"/>
    <property type="match status" value="1"/>
</dbReference>
<evidence type="ECO:0000256" key="5">
    <source>
        <dbReference type="ARBA" id="ARBA00022771"/>
    </source>
</evidence>
<keyword evidence="3" id="KW-0479">Metal-binding</keyword>
<feature type="region of interest" description="Disordered" evidence="10">
    <location>
        <begin position="404"/>
        <end position="439"/>
    </location>
</feature>
<evidence type="ECO:0000256" key="2">
    <source>
        <dbReference type="ARBA" id="ARBA00022491"/>
    </source>
</evidence>
<evidence type="ECO:0000256" key="1">
    <source>
        <dbReference type="ARBA" id="ARBA00004123"/>
    </source>
</evidence>
<dbReference type="GO" id="GO:0005634">
    <property type="term" value="C:nucleus"/>
    <property type="evidence" value="ECO:0007669"/>
    <property type="project" value="UniProtKB-SubCell"/>
</dbReference>
<comment type="similarity">
    <text evidence="8">Belongs to the pacC/RIM101 family.</text>
</comment>
<feature type="compositionally biased region" description="Basic and acidic residues" evidence="10">
    <location>
        <begin position="875"/>
        <end position="887"/>
    </location>
</feature>
<sequence length="887" mass="96138">MPLDDADPRSLVPLHTLQHALYRQLYPFDIANDGDHAFQFMTQPMPSPRPADPSLSPPPLSNTGSSKASTTSEPHTPLQSAPAQTDENSPRHECQWIDCDRVFADPEGLYNHLCNDHIGRKSTGNLCLTCKWKECGTTCAKRDHITSHLRVHTPLKPHVCVICKKPFKRPQDLKKHEKIHTEEHHAQHKHSKAITVADPSYNSRVRGDHLSSAEALPSHDKKAFSQQLPSVAGMDKVQPPVARAKSNSLSVSDRSSGAGYGLLATPSPEIHQAAIRYPNAETGSSRAQLYHMQNQLPTWEVLTVDGTPSRTTGSGSKRSHDEYSVDDFFTDMKKRRVNPSYDPNMAARLNTLAYQHSLGSTQSMGPAPVGNSMFNPRSVSFDIRSPEELAAVNEFLIALGRDVAGSGGVPRQQQPHPQQHHHPNMSSTQHMPSPNEASSSTFFDAASLNQLGLAGMPGIPTAPGPGSGAGYHGDAGYLSVDFSSHHLPPVYPSRSSHQSVQAAHFGGYPSPQDMMSSNGSMFASMPYSGSRTRAQRVSSVSSDLDERYHSNYAGSSMQQSYAYSQGQYMSPPHDGMPYAMPSPLSTNSTRSTPSNATPPRLSDSAPMAFVPEGTTAFDAVRPTRAPPPLQLAPLEYGTKNMRSISLLKTAPGSAEAIAASSRSRPEPMEPKLGTGIVRRGPPAKLTAEAVSSMMTNLSRPPLRSSSSQNDALYPLLTFGDEQFKLAPLRNTYRSPSPPVSESTSSPMSRGSTISPPPSKTQAHPSRHESSTPTSSSSPSTRSSLSPEPGPTVLPGIRSIATDSPRVTPRRRETEELTQAVGRIELDSRAARDVTPAQRAAHAHLVRDLLVSINVEYRKRFGTPPPPQDSAPRIQPQEELRDVEMVGA</sequence>
<feature type="compositionally biased region" description="Polar residues" evidence="10">
    <location>
        <begin position="67"/>
        <end position="87"/>
    </location>
</feature>
<comment type="subcellular location">
    <subcellularLocation>
        <location evidence="1">Nucleus</location>
    </subcellularLocation>
</comment>
<evidence type="ECO:0000259" key="11">
    <source>
        <dbReference type="PROSITE" id="PS50157"/>
    </source>
</evidence>
<dbReference type="AlphaFoldDB" id="A0A165F7M6"/>
<feature type="region of interest" description="Disordered" evidence="10">
    <location>
        <begin position="655"/>
        <end position="682"/>
    </location>
</feature>
<dbReference type="InterPro" id="IPR036236">
    <property type="entry name" value="Znf_C2H2_sf"/>
</dbReference>
<keyword evidence="5 9" id="KW-0863">Zinc-finger</keyword>
<dbReference type="PROSITE" id="PS00028">
    <property type="entry name" value="ZINC_FINGER_C2H2_1"/>
    <property type="match status" value="3"/>
</dbReference>
<evidence type="ECO:0000256" key="10">
    <source>
        <dbReference type="SAM" id="MobiDB-lite"/>
    </source>
</evidence>
<feature type="region of interest" description="Disordered" evidence="10">
    <location>
        <begin position="180"/>
        <end position="222"/>
    </location>
</feature>
<dbReference type="PANTHER" id="PTHR47257:SF1">
    <property type="entry name" value="PH-RESPONSE TRANSCRIPTION FACTOR PACC_RIM101"/>
    <property type="match status" value="1"/>
</dbReference>
<dbReference type="InterPro" id="IPR013087">
    <property type="entry name" value="Znf_C2H2_type"/>
</dbReference>
<evidence type="ECO:0000256" key="3">
    <source>
        <dbReference type="ARBA" id="ARBA00022723"/>
    </source>
</evidence>
<feature type="region of interest" description="Disordered" evidence="10">
    <location>
        <begin position="859"/>
        <end position="887"/>
    </location>
</feature>
<feature type="region of interest" description="Disordered" evidence="10">
    <location>
        <begin position="728"/>
        <end position="814"/>
    </location>
</feature>
<dbReference type="OrthoDB" id="6155966at2759"/>
<dbReference type="InParanoid" id="A0A165F7M6"/>
<feature type="region of interest" description="Disordered" evidence="10">
    <location>
        <begin position="39"/>
        <end position="90"/>
    </location>
</feature>
<feature type="region of interest" description="Disordered" evidence="10">
    <location>
        <begin position="572"/>
        <end position="607"/>
    </location>
</feature>
<dbReference type="FunFam" id="3.30.160.60:FF:002343">
    <property type="entry name" value="Zinc finger protein 33A"/>
    <property type="match status" value="1"/>
</dbReference>
<proteinExistence type="inferred from homology"/>
<dbReference type="STRING" id="1314785.A0A165F7M6"/>
<feature type="compositionally biased region" description="Low complexity" evidence="10">
    <location>
        <begin position="770"/>
        <end position="786"/>
    </location>
</feature>
<feature type="domain" description="C2H2-type" evidence="11">
    <location>
        <begin position="158"/>
        <end position="185"/>
    </location>
</feature>
<dbReference type="GeneID" id="63819400"/>
<accession>A0A165F7M6</accession>
<evidence type="ECO:0000313" key="12">
    <source>
        <dbReference type="EMBL" id="KZT08548.1"/>
    </source>
</evidence>
<feature type="compositionally biased region" description="Polar residues" evidence="10">
    <location>
        <begin position="583"/>
        <end position="597"/>
    </location>
</feature>
<dbReference type="PROSITE" id="PS50157">
    <property type="entry name" value="ZINC_FINGER_C2H2_2"/>
    <property type="match status" value="3"/>
</dbReference>
<dbReference type="Pfam" id="PF00096">
    <property type="entry name" value="zf-C2H2"/>
    <property type="match status" value="1"/>
</dbReference>